<evidence type="ECO:0000256" key="1">
    <source>
        <dbReference type="SAM" id="MobiDB-lite"/>
    </source>
</evidence>
<proteinExistence type="predicted"/>
<reference evidence="2" key="1">
    <citation type="submission" date="2022-10" db="EMBL/GenBank/DDBJ databases">
        <title>Puccinia triticina Genome sequencing and assembly.</title>
        <authorList>
            <person name="Li C."/>
        </authorList>
    </citation>
    <scope>NUCLEOTIDE SEQUENCE</scope>
    <source>
        <strain evidence="2">Pt15</strain>
    </source>
</reference>
<organism evidence="2 3">
    <name type="scientific">Puccinia triticina</name>
    <dbReference type="NCBI Taxonomy" id="208348"/>
    <lineage>
        <taxon>Eukaryota</taxon>
        <taxon>Fungi</taxon>
        <taxon>Dikarya</taxon>
        <taxon>Basidiomycota</taxon>
        <taxon>Pucciniomycotina</taxon>
        <taxon>Pucciniomycetes</taxon>
        <taxon>Pucciniales</taxon>
        <taxon>Pucciniaceae</taxon>
        <taxon>Puccinia</taxon>
    </lineage>
</organism>
<dbReference type="EMBL" id="CP110433">
    <property type="protein sequence ID" value="WAQ91120.1"/>
    <property type="molecule type" value="Genomic_DNA"/>
</dbReference>
<sequence length="67" mass="7067">MAVKPLQQRVLSAPLPLILLSATKPRHLGHLLASRQLAVASDPLSLSPSLTVSPNHSGKSPALHSFL</sequence>
<evidence type="ECO:0000313" key="3">
    <source>
        <dbReference type="Proteomes" id="UP001164743"/>
    </source>
</evidence>
<protein>
    <submittedName>
        <fullName evidence="2">Uncharacterized protein</fullName>
    </submittedName>
</protein>
<dbReference type="RefSeq" id="XP_053026675.1">
    <property type="nucleotide sequence ID" value="XM_053162728.1"/>
</dbReference>
<dbReference type="GeneID" id="77803623"/>
<gene>
    <name evidence="2" type="ORF">PtA15_13A521</name>
</gene>
<dbReference type="Proteomes" id="UP001164743">
    <property type="component" value="Chromosome 13A"/>
</dbReference>
<name>A0ABY7D1L4_9BASI</name>
<feature type="region of interest" description="Disordered" evidence="1">
    <location>
        <begin position="48"/>
        <end position="67"/>
    </location>
</feature>
<keyword evidence="3" id="KW-1185">Reference proteome</keyword>
<evidence type="ECO:0000313" key="2">
    <source>
        <dbReference type="EMBL" id="WAQ91120.1"/>
    </source>
</evidence>
<accession>A0ABY7D1L4</accession>